<evidence type="ECO:0000313" key="1">
    <source>
        <dbReference type="EMBL" id="MDR6225434.1"/>
    </source>
</evidence>
<keyword evidence="2" id="KW-1185">Reference proteome</keyword>
<sequence length="88" mass="9782">MAVKTRQISSGIIGQTPGTINVRPGTAFNLACVFFGLQVARIRLRPGDFITVTCLGRRVVVFNSFFAFNRGTINLRRGEFVTFFGSFF</sequence>
<gene>
    <name evidence="1" type="ORF">JOE21_001432</name>
</gene>
<dbReference type="EMBL" id="JAVDQG010000003">
    <property type="protein sequence ID" value="MDR6225434.1"/>
    <property type="molecule type" value="Genomic_DNA"/>
</dbReference>
<proteinExistence type="predicted"/>
<name>A0ABU1IN89_9BACL</name>
<reference evidence="1 2" key="1">
    <citation type="submission" date="2023-07" db="EMBL/GenBank/DDBJ databases">
        <title>Genomic Encyclopedia of Type Strains, Phase IV (KMG-IV): sequencing the most valuable type-strain genomes for metagenomic binning, comparative biology and taxonomic classification.</title>
        <authorList>
            <person name="Goeker M."/>
        </authorList>
    </citation>
    <scope>NUCLEOTIDE SEQUENCE [LARGE SCALE GENOMIC DNA]</scope>
    <source>
        <strain evidence="1 2">DSM 45903</strain>
    </source>
</reference>
<comment type="caution">
    <text evidence="1">The sequence shown here is derived from an EMBL/GenBank/DDBJ whole genome shotgun (WGS) entry which is preliminary data.</text>
</comment>
<accession>A0ABU1IN89</accession>
<evidence type="ECO:0000313" key="2">
    <source>
        <dbReference type="Proteomes" id="UP001185012"/>
    </source>
</evidence>
<dbReference type="Proteomes" id="UP001185012">
    <property type="component" value="Unassembled WGS sequence"/>
</dbReference>
<protein>
    <submittedName>
        <fullName evidence="1">Uncharacterized protein</fullName>
    </submittedName>
</protein>
<organism evidence="1 2">
    <name type="scientific">Desmospora profundinema</name>
    <dbReference type="NCBI Taxonomy" id="1571184"/>
    <lineage>
        <taxon>Bacteria</taxon>
        <taxon>Bacillati</taxon>
        <taxon>Bacillota</taxon>
        <taxon>Bacilli</taxon>
        <taxon>Bacillales</taxon>
        <taxon>Thermoactinomycetaceae</taxon>
        <taxon>Desmospora</taxon>
    </lineage>
</organism>